<proteinExistence type="predicted"/>
<dbReference type="NCBIfam" id="NF011987">
    <property type="entry name" value="PRK15446.2-3"/>
    <property type="match status" value="1"/>
</dbReference>
<dbReference type="GO" id="GO:0019700">
    <property type="term" value="P:organic phosphonate catabolic process"/>
    <property type="evidence" value="ECO:0007669"/>
    <property type="project" value="InterPro"/>
</dbReference>
<dbReference type="PANTHER" id="PTHR43135:SF3">
    <property type="entry name" value="ALPHA-D-RIBOSE 1-METHYLPHOSPHONATE 5-TRIPHOSPHATE DIPHOSPHATASE"/>
    <property type="match status" value="1"/>
</dbReference>
<accession>A0A1M6FG37</accession>
<dbReference type="InterPro" id="IPR011059">
    <property type="entry name" value="Metal-dep_hydrolase_composite"/>
</dbReference>
<gene>
    <name evidence="2" type="ORF">SAMN02746098_04933</name>
</gene>
<dbReference type="NCBIfam" id="NF011984">
    <property type="entry name" value="PRK15446.1-5"/>
    <property type="match status" value="1"/>
</dbReference>
<dbReference type="STRING" id="1121420.SAMN02746098_04933"/>
<dbReference type="GO" id="GO:0016810">
    <property type="term" value="F:hydrolase activity, acting on carbon-nitrogen (but not peptide) bonds"/>
    <property type="evidence" value="ECO:0007669"/>
    <property type="project" value="InterPro"/>
</dbReference>
<dbReference type="InterPro" id="IPR006680">
    <property type="entry name" value="Amidohydro-rel"/>
</dbReference>
<dbReference type="Pfam" id="PF01979">
    <property type="entry name" value="Amidohydro_1"/>
    <property type="match status" value="1"/>
</dbReference>
<dbReference type="OrthoDB" id="9776488at2"/>
<dbReference type="AlphaFoldDB" id="A0A1M6FG37"/>
<name>A0A1M6FG37_9FIRM</name>
<evidence type="ECO:0000313" key="3">
    <source>
        <dbReference type="Proteomes" id="UP000183954"/>
    </source>
</evidence>
<sequence>MKTNRICIYNAQIVLPEKVVKGYILIEGNRISEVVENDFPRINGYSDITMIDVEGCYVMPGLIDLHSDSIEKEIQPRPNTLFPINMAFYELEKKLAVSGITTMYHSLTMSDEWGVRNVDMVIEVINTINKLKQTRPMINHKIHLRYELTFLAGVSTLEGLIKDKSIDLISYMDHTPGQGQFKDAQALKNFTIQQHGKKEQEVEEFIDKTFECRAKIDWFKLVSLAKVAKNQGIRLAFHDDDTRGKIDTLLTCGGTVSEFPINLDTAVYARSQGINVCVGAPNIIRGKSHSNNMRAIDAILNKAANIVCSDYLPSAMLPAVFSLVKEGINFTEAVKMVTLNPAQALGIDNDVGTVEVGKSADLLIVEMHQDYPILRKTLVGGNIVFQADSQVLNKPERVDIVC</sequence>
<dbReference type="InterPro" id="IPR012696">
    <property type="entry name" value="PhnM"/>
</dbReference>
<dbReference type="RefSeq" id="WP_073033026.1">
    <property type="nucleotide sequence ID" value="NZ_FQXJ01000031.1"/>
</dbReference>
<evidence type="ECO:0000313" key="2">
    <source>
        <dbReference type="EMBL" id="SHI96688.1"/>
    </source>
</evidence>
<feature type="domain" description="Amidohydrolase-related" evidence="1">
    <location>
        <begin position="265"/>
        <end position="382"/>
    </location>
</feature>
<reference evidence="3" key="1">
    <citation type="submission" date="2016-11" db="EMBL/GenBank/DDBJ databases">
        <authorList>
            <person name="Varghese N."/>
            <person name="Submissions S."/>
        </authorList>
    </citation>
    <scope>NUCLEOTIDE SEQUENCE [LARGE SCALE GENOMIC DNA]</scope>
    <source>
        <strain evidence="3">DSM 15449</strain>
    </source>
</reference>
<protein>
    <submittedName>
        <fullName evidence="2">Alpha-D-ribose 1-methylphosphonate 5-triphosphate diphosphatase</fullName>
    </submittedName>
</protein>
<evidence type="ECO:0000259" key="1">
    <source>
        <dbReference type="Pfam" id="PF01979"/>
    </source>
</evidence>
<dbReference type="Gene3D" id="2.30.40.10">
    <property type="entry name" value="Urease, subunit C, domain 1"/>
    <property type="match status" value="2"/>
</dbReference>
<dbReference type="EMBL" id="FQXJ01000031">
    <property type="protein sequence ID" value="SHI96688.1"/>
    <property type="molecule type" value="Genomic_DNA"/>
</dbReference>
<dbReference type="InterPro" id="IPR032466">
    <property type="entry name" value="Metal_Hydrolase"/>
</dbReference>
<dbReference type="SUPFAM" id="SSF51556">
    <property type="entry name" value="Metallo-dependent hydrolases"/>
    <property type="match status" value="1"/>
</dbReference>
<dbReference type="Proteomes" id="UP000183954">
    <property type="component" value="Unassembled WGS sequence"/>
</dbReference>
<dbReference type="SUPFAM" id="SSF51338">
    <property type="entry name" value="Composite domain of metallo-dependent hydrolases"/>
    <property type="match status" value="1"/>
</dbReference>
<dbReference type="PIRSF" id="PIRSF038971">
    <property type="entry name" value="PhnM"/>
    <property type="match status" value="1"/>
</dbReference>
<dbReference type="InterPro" id="IPR051781">
    <property type="entry name" value="Metallo-dep_Hydrolase"/>
</dbReference>
<dbReference type="PANTHER" id="PTHR43135">
    <property type="entry name" value="ALPHA-D-RIBOSE 1-METHYLPHOSPHONATE 5-TRIPHOSPHATE DIPHOSPHATASE"/>
    <property type="match status" value="1"/>
</dbReference>
<dbReference type="NCBIfam" id="NF011990">
    <property type="entry name" value="PRK15446.2-6"/>
    <property type="match status" value="1"/>
</dbReference>
<keyword evidence="3" id="KW-1185">Reference proteome</keyword>
<organism evidence="2 3">
    <name type="scientific">Desulfosporosinus lacus DSM 15449</name>
    <dbReference type="NCBI Taxonomy" id="1121420"/>
    <lineage>
        <taxon>Bacteria</taxon>
        <taxon>Bacillati</taxon>
        <taxon>Bacillota</taxon>
        <taxon>Clostridia</taxon>
        <taxon>Eubacteriales</taxon>
        <taxon>Desulfitobacteriaceae</taxon>
        <taxon>Desulfosporosinus</taxon>
    </lineage>
</organism>